<dbReference type="Pfam" id="PF00158">
    <property type="entry name" value="Sigma54_activat"/>
    <property type="match status" value="1"/>
</dbReference>
<dbReference type="EMBL" id="OBEL01000002">
    <property type="protein sequence ID" value="SNZ19656.1"/>
    <property type="molecule type" value="Genomic_DNA"/>
</dbReference>
<dbReference type="CDD" id="cd17536">
    <property type="entry name" value="REC_YesN-like"/>
    <property type="match status" value="1"/>
</dbReference>
<dbReference type="PROSITE" id="PS00676">
    <property type="entry name" value="SIGMA54_INTERACT_2"/>
    <property type="match status" value="1"/>
</dbReference>
<keyword evidence="13" id="KW-1185">Reference proteome</keyword>
<evidence type="ECO:0000256" key="4">
    <source>
        <dbReference type="ARBA" id="ARBA00023012"/>
    </source>
</evidence>
<dbReference type="RefSeq" id="WP_097153986.1">
    <property type="nucleotide sequence ID" value="NZ_OBEL01000002.1"/>
</dbReference>
<evidence type="ECO:0000313" key="13">
    <source>
        <dbReference type="Proteomes" id="UP000219439"/>
    </source>
</evidence>
<dbReference type="PANTHER" id="PTHR32071">
    <property type="entry name" value="TRANSCRIPTIONAL REGULATORY PROTEIN"/>
    <property type="match status" value="1"/>
</dbReference>
<gene>
    <name evidence="12" type="ORF">SAMN06265368_2746</name>
</gene>
<evidence type="ECO:0000259" key="11">
    <source>
        <dbReference type="PROSITE" id="PS50110"/>
    </source>
</evidence>
<dbReference type="Gene3D" id="3.40.50.2300">
    <property type="match status" value="1"/>
</dbReference>
<sequence>MTATRVLIIDDEIKLAQSLAFTLRQAGMECSEAHNGHIGCSQAKREQPDIVLLDIRMPGMGGLEVLEWFQAEMPDVSVIMMSAFDDTKDAVTAIKMGAVDYLSKPFDVDELILLLEETNARRQLVAEIQYLRERYSNDATFIGNSPLIQNLREQIDRLSEGNAKTLLLSGETGVGKAVVARELHMRGSGKEVPFVEINCATLPENQIEAELFGAERGALPGLVSKRRGLVEIANGGTLFLDEIGEMPLAIQAKLLTFIETRAYRPVGMMRDHKSDVRIIAATNRNLEEAVEEGCFRQDLFFRLNVMPIQIPPLRERELDIELLALHFARRFADEVATPPIGFDKSTRSFFASYRWPGNVRELKNLIERLTILHPGQVISIDQLPSEIRNVEPKVPLSIEDSMDNVERNMIQDALVKCRGKKGLAAERLGISRHALKRRMQRLGLS</sequence>
<dbReference type="CDD" id="cd00009">
    <property type="entry name" value="AAA"/>
    <property type="match status" value="1"/>
</dbReference>
<dbReference type="InterPro" id="IPR058031">
    <property type="entry name" value="AAA_lid_NorR"/>
</dbReference>
<dbReference type="Pfam" id="PF00072">
    <property type="entry name" value="Response_reg"/>
    <property type="match status" value="1"/>
</dbReference>
<dbReference type="Gene3D" id="1.10.10.60">
    <property type="entry name" value="Homeodomain-like"/>
    <property type="match status" value="1"/>
</dbReference>
<dbReference type="PROSITE" id="PS50045">
    <property type="entry name" value="SIGMA54_INTERACT_4"/>
    <property type="match status" value="1"/>
</dbReference>
<feature type="modified residue" description="4-aspartylphosphate" evidence="9">
    <location>
        <position position="54"/>
    </location>
</feature>
<dbReference type="SUPFAM" id="SSF52172">
    <property type="entry name" value="CheY-like"/>
    <property type="match status" value="1"/>
</dbReference>
<dbReference type="GO" id="GO:0006355">
    <property type="term" value="P:regulation of DNA-templated transcription"/>
    <property type="evidence" value="ECO:0007669"/>
    <property type="project" value="InterPro"/>
</dbReference>
<dbReference type="Pfam" id="PF25601">
    <property type="entry name" value="AAA_lid_14"/>
    <property type="match status" value="1"/>
</dbReference>
<dbReference type="PROSITE" id="PS00675">
    <property type="entry name" value="SIGMA54_INTERACT_1"/>
    <property type="match status" value="1"/>
</dbReference>
<dbReference type="SMART" id="SM00448">
    <property type="entry name" value="REC"/>
    <property type="match status" value="1"/>
</dbReference>
<keyword evidence="3" id="KW-0067">ATP-binding</keyword>
<dbReference type="GO" id="GO:0000160">
    <property type="term" value="P:phosphorelay signal transduction system"/>
    <property type="evidence" value="ECO:0007669"/>
    <property type="project" value="UniProtKB-KW"/>
</dbReference>
<dbReference type="FunFam" id="3.40.50.2300:FF:000018">
    <property type="entry name" value="DNA-binding transcriptional regulator NtrC"/>
    <property type="match status" value="1"/>
</dbReference>
<evidence type="ECO:0000256" key="3">
    <source>
        <dbReference type="ARBA" id="ARBA00022840"/>
    </source>
</evidence>
<evidence type="ECO:0000256" key="7">
    <source>
        <dbReference type="ARBA" id="ARBA00023159"/>
    </source>
</evidence>
<dbReference type="InterPro" id="IPR009057">
    <property type="entry name" value="Homeodomain-like_sf"/>
</dbReference>
<name>A0A285PHP8_9HYPH</name>
<dbReference type="SMART" id="SM00382">
    <property type="entry name" value="AAA"/>
    <property type="match status" value="1"/>
</dbReference>
<dbReference type="Gene3D" id="1.10.8.60">
    <property type="match status" value="1"/>
</dbReference>
<keyword evidence="6 12" id="KW-0238">DNA-binding</keyword>
<dbReference type="PRINTS" id="PR01590">
    <property type="entry name" value="HTHFIS"/>
</dbReference>
<dbReference type="OrthoDB" id="9761019at2"/>
<evidence type="ECO:0000256" key="5">
    <source>
        <dbReference type="ARBA" id="ARBA00023015"/>
    </source>
</evidence>
<dbReference type="InterPro" id="IPR002197">
    <property type="entry name" value="HTH_Fis"/>
</dbReference>
<organism evidence="12 13">
    <name type="scientific">Cohaesibacter gelatinilyticus</name>
    <dbReference type="NCBI Taxonomy" id="372072"/>
    <lineage>
        <taxon>Bacteria</taxon>
        <taxon>Pseudomonadati</taxon>
        <taxon>Pseudomonadota</taxon>
        <taxon>Alphaproteobacteria</taxon>
        <taxon>Hyphomicrobiales</taxon>
        <taxon>Cohaesibacteraceae</taxon>
    </lineage>
</organism>
<dbReference type="FunFam" id="3.40.50.300:FF:000006">
    <property type="entry name" value="DNA-binding transcriptional regulator NtrC"/>
    <property type="match status" value="1"/>
</dbReference>
<keyword evidence="7" id="KW-0010">Activator</keyword>
<evidence type="ECO:0000313" key="12">
    <source>
        <dbReference type="EMBL" id="SNZ19656.1"/>
    </source>
</evidence>
<dbReference type="GO" id="GO:0005524">
    <property type="term" value="F:ATP binding"/>
    <property type="evidence" value="ECO:0007669"/>
    <property type="project" value="UniProtKB-KW"/>
</dbReference>
<dbReference type="InterPro" id="IPR001789">
    <property type="entry name" value="Sig_transdc_resp-reg_receiver"/>
</dbReference>
<evidence type="ECO:0000259" key="10">
    <source>
        <dbReference type="PROSITE" id="PS50045"/>
    </source>
</evidence>
<dbReference type="PANTHER" id="PTHR32071:SF14">
    <property type="entry name" value="TRANSCRIPTIONAL REGULATORY PROTEIN RTCR"/>
    <property type="match status" value="1"/>
</dbReference>
<feature type="domain" description="Sigma-54 factor interaction" evidence="10">
    <location>
        <begin position="141"/>
        <end position="371"/>
    </location>
</feature>
<accession>A0A285PHP8</accession>
<dbReference type="InterPro" id="IPR025943">
    <property type="entry name" value="Sigma_54_int_dom_ATP-bd_2"/>
</dbReference>
<dbReference type="GO" id="GO:0043565">
    <property type="term" value="F:sequence-specific DNA binding"/>
    <property type="evidence" value="ECO:0007669"/>
    <property type="project" value="InterPro"/>
</dbReference>
<feature type="domain" description="Response regulatory" evidence="11">
    <location>
        <begin position="5"/>
        <end position="119"/>
    </location>
</feature>
<keyword evidence="5" id="KW-0805">Transcription regulation</keyword>
<keyword evidence="1 9" id="KW-0597">Phosphoprotein</keyword>
<protein>
    <submittedName>
        <fullName evidence="12">DNA-binding transcriptional response regulator, NtrC family, contains REC, AAA-type ATPase, and a Fis-type DNA-binding domains</fullName>
    </submittedName>
</protein>
<proteinExistence type="predicted"/>
<dbReference type="InterPro" id="IPR027417">
    <property type="entry name" value="P-loop_NTPase"/>
</dbReference>
<dbReference type="InterPro" id="IPR025662">
    <property type="entry name" value="Sigma_54_int_dom_ATP-bd_1"/>
</dbReference>
<keyword evidence="4" id="KW-0902">Two-component regulatory system</keyword>
<dbReference type="InterPro" id="IPR002078">
    <property type="entry name" value="Sigma_54_int"/>
</dbReference>
<evidence type="ECO:0000256" key="6">
    <source>
        <dbReference type="ARBA" id="ARBA00023125"/>
    </source>
</evidence>
<keyword evidence="2" id="KW-0547">Nucleotide-binding</keyword>
<keyword evidence="8" id="KW-0804">Transcription</keyword>
<dbReference type="InterPro" id="IPR011006">
    <property type="entry name" value="CheY-like_superfamily"/>
</dbReference>
<evidence type="ECO:0000256" key="1">
    <source>
        <dbReference type="ARBA" id="ARBA00022553"/>
    </source>
</evidence>
<dbReference type="SUPFAM" id="SSF52540">
    <property type="entry name" value="P-loop containing nucleoside triphosphate hydrolases"/>
    <property type="match status" value="1"/>
</dbReference>
<evidence type="ECO:0000256" key="9">
    <source>
        <dbReference type="PROSITE-ProRule" id="PRU00169"/>
    </source>
</evidence>
<dbReference type="Gene3D" id="3.40.50.300">
    <property type="entry name" value="P-loop containing nucleotide triphosphate hydrolases"/>
    <property type="match status" value="1"/>
</dbReference>
<dbReference type="Pfam" id="PF02954">
    <property type="entry name" value="HTH_8"/>
    <property type="match status" value="1"/>
</dbReference>
<evidence type="ECO:0000256" key="8">
    <source>
        <dbReference type="ARBA" id="ARBA00023163"/>
    </source>
</evidence>
<dbReference type="PROSITE" id="PS00688">
    <property type="entry name" value="SIGMA54_INTERACT_3"/>
    <property type="match status" value="1"/>
</dbReference>
<dbReference type="InterPro" id="IPR003593">
    <property type="entry name" value="AAA+_ATPase"/>
</dbReference>
<dbReference type="InterPro" id="IPR025944">
    <property type="entry name" value="Sigma_54_int_dom_CS"/>
</dbReference>
<dbReference type="AlphaFoldDB" id="A0A285PHP8"/>
<evidence type="ECO:0000256" key="2">
    <source>
        <dbReference type="ARBA" id="ARBA00022741"/>
    </source>
</evidence>
<reference evidence="12 13" key="1">
    <citation type="submission" date="2017-09" db="EMBL/GenBank/DDBJ databases">
        <authorList>
            <person name="Ehlers B."/>
            <person name="Leendertz F.H."/>
        </authorList>
    </citation>
    <scope>NUCLEOTIDE SEQUENCE [LARGE SCALE GENOMIC DNA]</scope>
    <source>
        <strain evidence="12 13">DSM 18289</strain>
    </source>
</reference>
<dbReference type="Proteomes" id="UP000219439">
    <property type="component" value="Unassembled WGS sequence"/>
</dbReference>
<dbReference type="SUPFAM" id="SSF46689">
    <property type="entry name" value="Homeodomain-like"/>
    <property type="match status" value="1"/>
</dbReference>
<dbReference type="PROSITE" id="PS50110">
    <property type="entry name" value="RESPONSE_REGULATORY"/>
    <property type="match status" value="1"/>
</dbReference>